<protein>
    <submittedName>
        <fullName evidence="1">Uncharacterized protein</fullName>
    </submittedName>
</protein>
<dbReference type="EMBL" id="VSSQ01069947">
    <property type="protein sequence ID" value="MPN21868.1"/>
    <property type="molecule type" value="Genomic_DNA"/>
</dbReference>
<gene>
    <name evidence="1" type="ORF">SDC9_169250</name>
</gene>
<proteinExistence type="predicted"/>
<dbReference type="AlphaFoldDB" id="A0A645G4T0"/>
<name>A0A645G4T0_9ZZZZ</name>
<reference evidence="1" key="1">
    <citation type="submission" date="2019-08" db="EMBL/GenBank/DDBJ databases">
        <authorList>
            <person name="Kucharzyk K."/>
            <person name="Murdoch R.W."/>
            <person name="Higgins S."/>
            <person name="Loffler F."/>
        </authorList>
    </citation>
    <scope>NUCLEOTIDE SEQUENCE</scope>
</reference>
<organism evidence="1">
    <name type="scientific">bioreactor metagenome</name>
    <dbReference type="NCBI Taxonomy" id="1076179"/>
    <lineage>
        <taxon>unclassified sequences</taxon>
        <taxon>metagenomes</taxon>
        <taxon>ecological metagenomes</taxon>
    </lineage>
</organism>
<comment type="caution">
    <text evidence="1">The sequence shown here is derived from an EMBL/GenBank/DDBJ whole genome shotgun (WGS) entry which is preliminary data.</text>
</comment>
<accession>A0A645G4T0</accession>
<evidence type="ECO:0000313" key="1">
    <source>
        <dbReference type="EMBL" id="MPN21868.1"/>
    </source>
</evidence>
<sequence>MHVERQHHRQAEFGEQCGQRQGAAQILGVADLDQTTAGFFEQRPHRRPFIVAARRQRQHARGVEQLRLTVEAGGGTGDFDGRAGVVRNVDVGAGQAVEKDGFADVGVSDQEDGVGAG</sequence>